<evidence type="ECO:0000313" key="3">
    <source>
        <dbReference type="EMBL" id="MFG6464013.1"/>
    </source>
</evidence>
<name>A0ABW7GPZ2_9BURK</name>
<keyword evidence="4" id="KW-1185">Reference proteome</keyword>
<comment type="caution">
    <text evidence="3">The sequence shown here is derived from an EMBL/GenBank/DDBJ whole genome shotgun (WGS) entry which is preliminary data.</text>
</comment>
<reference evidence="3 4" key="1">
    <citation type="submission" date="2024-08" db="EMBL/GenBank/DDBJ databases">
        <authorList>
            <person name="Lu H."/>
        </authorList>
    </citation>
    <scope>NUCLEOTIDE SEQUENCE [LARGE SCALE GENOMIC DNA]</scope>
    <source>
        <strain evidence="3 4">DXS20W</strain>
    </source>
</reference>
<keyword evidence="1" id="KW-0233">DNA recombination</keyword>
<gene>
    <name evidence="3" type="ORF">ACG04Q_20745</name>
</gene>
<dbReference type="Proteomes" id="UP001606302">
    <property type="component" value="Unassembled WGS sequence"/>
</dbReference>
<dbReference type="SUPFAM" id="SSF56349">
    <property type="entry name" value="DNA breaking-rejoining enzymes"/>
    <property type="match status" value="1"/>
</dbReference>
<dbReference type="EMBL" id="JBIGHX010000008">
    <property type="protein sequence ID" value="MFG6464013.1"/>
    <property type="molecule type" value="Genomic_DNA"/>
</dbReference>
<dbReference type="InterPro" id="IPR013762">
    <property type="entry name" value="Integrase-like_cat_sf"/>
</dbReference>
<accession>A0ABW7GPZ2</accession>
<organism evidence="3 4">
    <name type="scientific">Pelomonas lactea</name>
    <dbReference type="NCBI Taxonomy" id="3299030"/>
    <lineage>
        <taxon>Bacteria</taxon>
        <taxon>Pseudomonadati</taxon>
        <taxon>Pseudomonadota</taxon>
        <taxon>Betaproteobacteria</taxon>
        <taxon>Burkholderiales</taxon>
        <taxon>Sphaerotilaceae</taxon>
        <taxon>Roseateles</taxon>
    </lineage>
</organism>
<dbReference type="InterPro" id="IPR011010">
    <property type="entry name" value="DNA_brk_join_enz"/>
</dbReference>
<dbReference type="PROSITE" id="PS51898">
    <property type="entry name" value="TYR_RECOMBINASE"/>
    <property type="match status" value="1"/>
</dbReference>
<evidence type="ECO:0000259" key="2">
    <source>
        <dbReference type="PROSITE" id="PS51898"/>
    </source>
</evidence>
<dbReference type="InterPro" id="IPR002104">
    <property type="entry name" value="Integrase_catalytic"/>
</dbReference>
<proteinExistence type="predicted"/>
<evidence type="ECO:0000313" key="4">
    <source>
        <dbReference type="Proteomes" id="UP001606302"/>
    </source>
</evidence>
<dbReference type="Gene3D" id="1.10.443.10">
    <property type="entry name" value="Intergrase catalytic core"/>
    <property type="match status" value="1"/>
</dbReference>
<dbReference type="RefSeq" id="WP_394513274.1">
    <property type="nucleotide sequence ID" value="NZ_JBIGHX010000008.1"/>
</dbReference>
<evidence type="ECO:0000256" key="1">
    <source>
        <dbReference type="ARBA" id="ARBA00023172"/>
    </source>
</evidence>
<sequence>MTTANALPSLKAVMAGVAIFPADAPIWLGKIGDPVWPFYKEGDELYQGPSTSSIAWLDYIYGKGYTFEHVNSMHRGRYTYCLTSEIVSDLKVAAAIYAKFPRLVKHAKSAKEGVDPRTVKARTDELAKVFSSAIAISQARYGRTITKLSEISLGLLKEAIAQYPGRGAALKRALKLISDPVVQSNLSEPLRWQLVDIEKGSIPWPKTIDGPGIATLTDVHFLFIQDQCIQYILRFKAMLGLTIHCTDVPRKPEWIEEIDLDAYAEAVDAYLNNKVGASGLQARFGIGQRDLEAFICDAQNAAILLILLLTGMRSSETKFLYSDALDFNNGYWFLKSKVVKGRSKSAPVAEGWLAIDITRDAFDVLEYFCACTGNKYLFSSPFERFAKDGRGYALGSLNIKLCRWLERIDVGGVYADWTFSVHQCRETLVFQLAKQQVGLQFISMQLKHFHSRFYGMPNEVTASYGNYRKELMASVTSRMAEARETALQDLFGEDSRFAGGGGEAHKARTDAFFAGKAYFGAARERYIRNLANSGVKIQPTSIGSCTKNFALPVLDKEPPCYGDFECDPDCESHVITERAGQALVARHDRLLAKADAETNKAYKVIWIGQAEKIGRHINKLGLGGHHVD</sequence>
<protein>
    <recommendedName>
        <fullName evidence="2">Tyr recombinase domain-containing protein</fullName>
    </recommendedName>
</protein>
<feature type="domain" description="Tyr recombinase" evidence="2">
    <location>
        <begin position="250"/>
        <end position="477"/>
    </location>
</feature>